<evidence type="ECO:0000256" key="2">
    <source>
        <dbReference type="ARBA" id="ARBA00006371"/>
    </source>
</evidence>
<feature type="transmembrane region" description="Helical" evidence="6">
    <location>
        <begin position="50"/>
        <end position="69"/>
    </location>
</feature>
<organism evidence="7 8">
    <name type="scientific">Branchiostoma floridae</name>
    <name type="common">Florida lancelet</name>
    <name type="synonym">Amphioxus</name>
    <dbReference type="NCBI Taxonomy" id="7739"/>
    <lineage>
        <taxon>Eukaryota</taxon>
        <taxon>Metazoa</taxon>
        <taxon>Chordata</taxon>
        <taxon>Cephalochordata</taxon>
        <taxon>Leptocardii</taxon>
        <taxon>Amphioxiformes</taxon>
        <taxon>Branchiostomatidae</taxon>
        <taxon>Branchiostoma</taxon>
    </lineage>
</organism>
<proteinExistence type="inferred from homology"/>
<feature type="transmembrane region" description="Helical" evidence="6">
    <location>
        <begin position="256"/>
        <end position="277"/>
    </location>
</feature>
<dbReference type="PANTHER" id="PTHR31746">
    <property type="entry name" value="TRANSMEMBRANE PROTEIN 229 FAMILY MEMBER"/>
    <property type="match status" value="1"/>
</dbReference>
<evidence type="ECO:0000313" key="8">
    <source>
        <dbReference type="RefSeq" id="XP_035676242.1"/>
    </source>
</evidence>
<dbReference type="AlphaFoldDB" id="A0A9J7L5C5"/>
<keyword evidence="4 6" id="KW-1133">Transmembrane helix</keyword>
<name>A0A9J7L5C5_BRAFL</name>
<evidence type="ECO:0000313" key="7">
    <source>
        <dbReference type="Proteomes" id="UP000001554"/>
    </source>
</evidence>
<reference evidence="7" key="1">
    <citation type="journal article" date="2020" name="Nat. Ecol. Evol.">
        <title>Deeply conserved synteny resolves early events in vertebrate evolution.</title>
        <authorList>
            <person name="Simakov O."/>
            <person name="Marletaz F."/>
            <person name="Yue J.X."/>
            <person name="O'Connell B."/>
            <person name="Jenkins J."/>
            <person name="Brandt A."/>
            <person name="Calef R."/>
            <person name="Tung C.H."/>
            <person name="Huang T.K."/>
            <person name="Schmutz J."/>
            <person name="Satoh N."/>
            <person name="Yu J.K."/>
            <person name="Putnam N.H."/>
            <person name="Green R.E."/>
            <person name="Rokhsar D.S."/>
        </authorList>
    </citation>
    <scope>NUCLEOTIDE SEQUENCE [LARGE SCALE GENOMIC DNA]</scope>
    <source>
        <strain evidence="7">S238N-H82</strain>
    </source>
</reference>
<comment type="similarity">
    <text evidence="2">Belongs to the TMEM229 family.</text>
</comment>
<gene>
    <name evidence="8" type="primary">LOC118415640</name>
</gene>
<feature type="transmembrane region" description="Helical" evidence="6">
    <location>
        <begin position="81"/>
        <end position="104"/>
    </location>
</feature>
<protein>
    <submittedName>
        <fullName evidence="8">Transmembrane protein 229A-like</fullName>
    </submittedName>
</protein>
<keyword evidence="5 6" id="KW-0472">Membrane</keyword>
<accession>A0A9J7L5C5</accession>
<dbReference type="PANTHER" id="PTHR31746:SF2">
    <property type="entry name" value="TRANSMEMBRANE PROTEIN 229A"/>
    <property type="match status" value="1"/>
</dbReference>
<dbReference type="GeneID" id="118415640"/>
<sequence length="331" mass="38432">MVQWAELKFPLPLWSRAYFYGAHGVLNEVVFTALLNLVTTGGLRLYGTTSLWMFISYGLCGTFVTEKIFAELYTRRRHIPVLLRACCYVPAVYAWELLLGLLLRTFDACPWDYSDYRYHFLGLVTLEYLPLWYMLGLYQDHLFRYLLCIQKKGPGEAGTKNTDKSIETNNAAAKVVAGEEPLPPWIRFCFYGMHGFLDEVVFTMLYDCVTKAPDARLMGYSSIWSFLIYGSCRIMVERLGYVYLYLQCGVPTRYRVALYLIIAYTWEFVAGLILRQFGACSWDYSHYRFNVMGLITLEYAPGWLILGLYQDVMASYLLSLRVRKEKHISIE</sequence>
<dbReference type="OrthoDB" id="5946847at2759"/>
<dbReference type="InterPro" id="IPR010540">
    <property type="entry name" value="CmpB_TMEM229"/>
</dbReference>
<feature type="transmembrane region" description="Helical" evidence="6">
    <location>
        <begin position="17"/>
        <end position="38"/>
    </location>
</feature>
<dbReference type="Proteomes" id="UP000001554">
    <property type="component" value="Chromosome 5"/>
</dbReference>
<comment type="subcellular location">
    <subcellularLocation>
        <location evidence="1">Membrane</location>
        <topology evidence="1">Multi-pass membrane protein</topology>
    </subcellularLocation>
</comment>
<keyword evidence="3 6" id="KW-0812">Transmembrane</keyword>
<dbReference type="Pfam" id="PF06541">
    <property type="entry name" value="ABC_trans_CmpB"/>
    <property type="match status" value="1"/>
</dbReference>
<feature type="transmembrane region" description="Helical" evidence="6">
    <location>
        <begin position="116"/>
        <end position="135"/>
    </location>
</feature>
<reference evidence="8" key="2">
    <citation type="submission" date="2025-08" db="UniProtKB">
        <authorList>
            <consortium name="RefSeq"/>
        </authorList>
    </citation>
    <scope>IDENTIFICATION</scope>
    <source>
        <strain evidence="8">S238N-H82</strain>
        <tissue evidence="8">Testes</tissue>
    </source>
</reference>
<evidence type="ECO:0000256" key="4">
    <source>
        <dbReference type="ARBA" id="ARBA00022989"/>
    </source>
</evidence>
<evidence type="ECO:0000256" key="3">
    <source>
        <dbReference type="ARBA" id="ARBA00022692"/>
    </source>
</evidence>
<evidence type="ECO:0000256" key="6">
    <source>
        <dbReference type="SAM" id="Phobius"/>
    </source>
</evidence>
<keyword evidence="7" id="KW-1185">Reference proteome</keyword>
<evidence type="ECO:0000256" key="1">
    <source>
        <dbReference type="ARBA" id="ARBA00004141"/>
    </source>
</evidence>
<dbReference type="OMA" id="IAYTWEF"/>
<dbReference type="RefSeq" id="XP_035676242.1">
    <property type="nucleotide sequence ID" value="XM_035820349.1"/>
</dbReference>
<dbReference type="KEGG" id="bfo:118415640"/>
<dbReference type="GO" id="GO:0016020">
    <property type="term" value="C:membrane"/>
    <property type="evidence" value="ECO:0007669"/>
    <property type="project" value="UniProtKB-SubCell"/>
</dbReference>
<evidence type="ECO:0000256" key="5">
    <source>
        <dbReference type="ARBA" id="ARBA00023136"/>
    </source>
</evidence>